<evidence type="ECO:0000313" key="4">
    <source>
        <dbReference type="Proteomes" id="UP001187192"/>
    </source>
</evidence>
<dbReference type="PANTHER" id="PTHR23306:SF3">
    <property type="entry name" value="TUMOR SUPPRESSOR PROTEIN 101"/>
    <property type="match status" value="1"/>
</dbReference>
<dbReference type="GO" id="GO:0008333">
    <property type="term" value="P:endosome to lysosome transport"/>
    <property type="evidence" value="ECO:0007669"/>
    <property type="project" value="TreeGrafter"/>
</dbReference>
<dbReference type="AlphaFoldDB" id="A0AA88AX48"/>
<dbReference type="GO" id="GO:0015031">
    <property type="term" value="P:protein transport"/>
    <property type="evidence" value="ECO:0007669"/>
    <property type="project" value="InterPro"/>
</dbReference>
<gene>
    <name evidence="3" type="ORF">TIFTF001_019664</name>
</gene>
<dbReference type="PANTHER" id="PTHR23306">
    <property type="entry name" value="TUMOR SUSCEPTIBILITY GENE 101 PROTEIN-RELATED"/>
    <property type="match status" value="1"/>
</dbReference>
<sequence length="125" mass="14182">MVQPASPSPPNPQLTQQFLSSVLSQRGPSALPYSEDTKWLIRQHLADSTVPISFHGVTYNIPVVIWLMESYPRHPPCIYVNPMRNMIIKRPQRAGTWASVGRNTRFVNRRPGTGEIEEQGRMDAQ</sequence>
<keyword evidence="4" id="KW-1185">Reference proteome</keyword>
<dbReference type="PROSITE" id="PS51322">
    <property type="entry name" value="UEV"/>
    <property type="match status" value="1"/>
</dbReference>
<organism evidence="3 4">
    <name type="scientific">Ficus carica</name>
    <name type="common">Common fig</name>
    <dbReference type="NCBI Taxonomy" id="3494"/>
    <lineage>
        <taxon>Eukaryota</taxon>
        <taxon>Viridiplantae</taxon>
        <taxon>Streptophyta</taxon>
        <taxon>Embryophyta</taxon>
        <taxon>Tracheophyta</taxon>
        <taxon>Spermatophyta</taxon>
        <taxon>Magnoliopsida</taxon>
        <taxon>eudicotyledons</taxon>
        <taxon>Gunneridae</taxon>
        <taxon>Pentapetalae</taxon>
        <taxon>rosids</taxon>
        <taxon>fabids</taxon>
        <taxon>Rosales</taxon>
        <taxon>Moraceae</taxon>
        <taxon>Ficeae</taxon>
        <taxon>Ficus</taxon>
    </lineage>
</organism>
<name>A0AA88AX48_FICCA</name>
<evidence type="ECO:0000256" key="1">
    <source>
        <dbReference type="SAM" id="MobiDB-lite"/>
    </source>
</evidence>
<protein>
    <recommendedName>
        <fullName evidence="2">UEV domain-containing protein</fullName>
    </recommendedName>
</protein>
<evidence type="ECO:0000313" key="3">
    <source>
        <dbReference type="EMBL" id="GMN50496.1"/>
    </source>
</evidence>
<dbReference type="SUPFAM" id="SSF54495">
    <property type="entry name" value="UBC-like"/>
    <property type="match status" value="1"/>
</dbReference>
<dbReference type="InterPro" id="IPR052070">
    <property type="entry name" value="ESCRT-I_UEV_domain"/>
</dbReference>
<dbReference type="Gene3D" id="3.10.110.10">
    <property type="entry name" value="Ubiquitin Conjugating Enzyme"/>
    <property type="match status" value="1"/>
</dbReference>
<feature type="region of interest" description="Disordered" evidence="1">
    <location>
        <begin position="106"/>
        <end position="125"/>
    </location>
</feature>
<dbReference type="Pfam" id="PF05743">
    <property type="entry name" value="UEV"/>
    <property type="match status" value="1"/>
</dbReference>
<dbReference type="EMBL" id="BTGU01000034">
    <property type="protein sequence ID" value="GMN50496.1"/>
    <property type="molecule type" value="Genomic_DNA"/>
</dbReference>
<dbReference type="GO" id="GO:0043130">
    <property type="term" value="F:ubiquitin binding"/>
    <property type="evidence" value="ECO:0007669"/>
    <property type="project" value="TreeGrafter"/>
</dbReference>
<feature type="domain" description="UEV" evidence="2">
    <location>
        <begin position="1"/>
        <end position="125"/>
    </location>
</feature>
<reference evidence="3" key="1">
    <citation type="submission" date="2023-07" db="EMBL/GenBank/DDBJ databases">
        <title>draft genome sequence of fig (Ficus carica).</title>
        <authorList>
            <person name="Takahashi T."/>
            <person name="Nishimura K."/>
        </authorList>
    </citation>
    <scope>NUCLEOTIDE SEQUENCE</scope>
</reference>
<evidence type="ECO:0000259" key="2">
    <source>
        <dbReference type="PROSITE" id="PS51322"/>
    </source>
</evidence>
<dbReference type="Proteomes" id="UP001187192">
    <property type="component" value="Unassembled WGS sequence"/>
</dbReference>
<comment type="caution">
    <text evidence="3">The sequence shown here is derived from an EMBL/GenBank/DDBJ whole genome shotgun (WGS) entry which is preliminary data.</text>
</comment>
<dbReference type="CDD" id="cd11685">
    <property type="entry name" value="UEV_TSG101-like"/>
    <property type="match status" value="1"/>
</dbReference>
<dbReference type="GO" id="GO:0000813">
    <property type="term" value="C:ESCRT I complex"/>
    <property type="evidence" value="ECO:0007669"/>
    <property type="project" value="TreeGrafter"/>
</dbReference>
<accession>A0AA88AX48</accession>
<dbReference type="InterPro" id="IPR008883">
    <property type="entry name" value="UEV_N"/>
</dbReference>
<dbReference type="InterPro" id="IPR016135">
    <property type="entry name" value="UBQ-conjugating_enzyme/RWD"/>
</dbReference>
<proteinExistence type="predicted"/>